<dbReference type="SUPFAM" id="SSF53098">
    <property type="entry name" value="Ribonuclease H-like"/>
    <property type="match status" value="1"/>
</dbReference>
<accession>A0A7J0DEY7</accession>
<sequence>MPPRRGRGRRGATEPEDRVDRIERILEGLVQVVHDVHNNNNHDDAPQQPAMPMLGAGAMPRTTIKQFQQLRPQLSMERPIPWLQRAALIWWQLKKPLEPLWLWPRFLEVFNEEYFPEMVRDQKIQDFLNLKQGNMIVVVYNAKFMELSRYAPHIVSTESRKARRFEAGLRWTIKNKVEILRLPTHQEVLHAALIVEKSLNEMSQFRENRKKRIGGNKKHWGECRMGSRACYGCGQEGHQIRDCPMKNKIQGAGTSASASIQQSPAERRNNQPRQGRAFALVPGNTPATTSVVSVPLEYELLVSLPSGDSMLCDRIYNSCEIRVNDVPLYVNLIPLEMHGFDVILGMDWLSSYRALIDCELKRVVFHSFAHSGLIFEGVGIVPPPYLISSMKARRLIQKGSQTFLCSVVDTHVSPPTLEDIHVVREFPDVFSDELPALPSGTDGFTIYSDASHRGLGCVLMQHGKVIAYASRQLRPHEKNYPTHDLELAAVVFALKIWRHYLYGVTCEVFTDHKSLKYLFTQKELNMRQRRWLELIKDYDVLIQYHPGKANVVADALSRKSTVNLACLVTSQVPLLDELERAEIKVVAPDTNTMLTTMIAQPTLMEIVKQRQPEDPYLWKVYEEMLVNPKPDFTLQDRALRPAGLLQSLPIPEWKWEHITMDFVVGLPNSPRGCNAIWVIVDCLTKLAHFLPVKTTYSLSKYANLYIAEIIRLHGTPVSIVSDRDPRFTSKFWKSLQRALGTELSFSTAFHPQTDGQSERTIQTLEDMLRLCVLNFQGNWEMHLLLVEFAYNNSFQASIGMAPYEALYGRKSRSPICWTEVGERQMLGPEIVQLTTDKIKVIQQRLQTAQSLQKSYADVRRRDLEFGEGDHMFLKISPSKGINCFVKRGKLKPRYIGPFEILQRIGTVAYRIALPPKLSHVHDVFHVSMLRKYVHDPTHVIHHYPLDMREDLSYVETPIEIVDRRDQVLRNKVIPLVRVVWRNHSYEESTWEREDEIRERYPSLLE</sequence>
<keyword evidence="4" id="KW-0255">Endonuclease</keyword>
<organism evidence="11 12">
    <name type="scientific">Actinidia rufa</name>
    <dbReference type="NCBI Taxonomy" id="165716"/>
    <lineage>
        <taxon>Eukaryota</taxon>
        <taxon>Viridiplantae</taxon>
        <taxon>Streptophyta</taxon>
        <taxon>Embryophyta</taxon>
        <taxon>Tracheophyta</taxon>
        <taxon>Spermatophyta</taxon>
        <taxon>Magnoliopsida</taxon>
        <taxon>eudicotyledons</taxon>
        <taxon>Gunneridae</taxon>
        <taxon>Pentapetalae</taxon>
        <taxon>asterids</taxon>
        <taxon>Ericales</taxon>
        <taxon>Actinidiaceae</taxon>
        <taxon>Actinidia</taxon>
    </lineage>
</organism>
<dbReference type="PROSITE" id="PS50158">
    <property type="entry name" value="ZF_CCHC"/>
    <property type="match status" value="1"/>
</dbReference>
<dbReference type="GO" id="GO:0003964">
    <property type="term" value="F:RNA-directed DNA polymerase activity"/>
    <property type="evidence" value="ECO:0007669"/>
    <property type="project" value="UniProtKB-KW"/>
</dbReference>
<dbReference type="GO" id="GO:0008270">
    <property type="term" value="F:zinc ion binding"/>
    <property type="evidence" value="ECO:0007669"/>
    <property type="project" value="UniProtKB-KW"/>
</dbReference>
<dbReference type="Gene3D" id="2.40.70.10">
    <property type="entry name" value="Acid Proteases"/>
    <property type="match status" value="1"/>
</dbReference>
<dbReference type="OrthoDB" id="2013610at2759"/>
<keyword evidence="12" id="KW-1185">Reference proteome</keyword>
<dbReference type="Pfam" id="PF17917">
    <property type="entry name" value="RT_RNaseH"/>
    <property type="match status" value="1"/>
</dbReference>
<dbReference type="InterPro" id="IPR001878">
    <property type="entry name" value="Znf_CCHC"/>
</dbReference>
<evidence type="ECO:0000259" key="9">
    <source>
        <dbReference type="PROSITE" id="PS50158"/>
    </source>
</evidence>
<dbReference type="InterPro" id="IPR012337">
    <property type="entry name" value="RNaseH-like_sf"/>
</dbReference>
<evidence type="ECO:0008006" key="13">
    <source>
        <dbReference type="Google" id="ProtNLM"/>
    </source>
</evidence>
<dbReference type="GO" id="GO:0004519">
    <property type="term" value="F:endonuclease activity"/>
    <property type="evidence" value="ECO:0007669"/>
    <property type="project" value="UniProtKB-KW"/>
</dbReference>
<evidence type="ECO:0000256" key="2">
    <source>
        <dbReference type="ARBA" id="ARBA00022695"/>
    </source>
</evidence>
<evidence type="ECO:0000256" key="1">
    <source>
        <dbReference type="ARBA" id="ARBA00022679"/>
    </source>
</evidence>
<dbReference type="Gene3D" id="3.30.420.10">
    <property type="entry name" value="Ribonuclease H-like superfamily/Ribonuclease H"/>
    <property type="match status" value="1"/>
</dbReference>
<dbReference type="InterPro" id="IPR036397">
    <property type="entry name" value="RNaseH_sf"/>
</dbReference>
<dbReference type="Proteomes" id="UP000585474">
    <property type="component" value="Unassembled WGS sequence"/>
</dbReference>
<dbReference type="InterPro" id="IPR041373">
    <property type="entry name" value="RT_RNaseH"/>
</dbReference>
<evidence type="ECO:0000256" key="3">
    <source>
        <dbReference type="ARBA" id="ARBA00022722"/>
    </source>
</evidence>
<comment type="caution">
    <text evidence="11">The sequence shown here is derived from an EMBL/GenBank/DDBJ whole genome shotgun (WGS) entry which is preliminary data.</text>
</comment>
<protein>
    <recommendedName>
        <fullName evidence="13">Reverse transcriptase</fullName>
    </recommendedName>
</protein>
<dbReference type="AlphaFoldDB" id="A0A7J0DEY7"/>
<evidence type="ECO:0000256" key="7">
    <source>
        <dbReference type="PROSITE-ProRule" id="PRU00047"/>
    </source>
</evidence>
<dbReference type="InterPro" id="IPR005162">
    <property type="entry name" value="Retrotrans_gag_dom"/>
</dbReference>
<dbReference type="CDD" id="cd09274">
    <property type="entry name" value="RNase_HI_RT_Ty3"/>
    <property type="match status" value="1"/>
</dbReference>
<dbReference type="FunFam" id="3.10.20.370:FF:000001">
    <property type="entry name" value="Retrovirus-related Pol polyprotein from transposon 17.6-like protein"/>
    <property type="match status" value="1"/>
</dbReference>
<dbReference type="GO" id="GO:0015074">
    <property type="term" value="P:DNA integration"/>
    <property type="evidence" value="ECO:0007669"/>
    <property type="project" value="InterPro"/>
</dbReference>
<feature type="compositionally biased region" description="Polar residues" evidence="8">
    <location>
        <begin position="252"/>
        <end position="264"/>
    </location>
</feature>
<dbReference type="InterPro" id="IPR043502">
    <property type="entry name" value="DNA/RNA_pol_sf"/>
</dbReference>
<dbReference type="Pfam" id="PF24626">
    <property type="entry name" value="SH3_Tf2-1"/>
    <property type="match status" value="1"/>
</dbReference>
<dbReference type="SMART" id="SM00343">
    <property type="entry name" value="ZnF_C2HC"/>
    <property type="match status" value="1"/>
</dbReference>
<keyword evidence="7" id="KW-0479">Metal-binding</keyword>
<name>A0A7J0DEY7_9ERIC</name>
<keyword evidence="2" id="KW-0548">Nucleotidyltransferase</keyword>
<dbReference type="CDD" id="cd00303">
    <property type="entry name" value="retropepsin_like"/>
    <property type="match status" value="1"/>
</dbReference>
<dbReference type="EMBL" id="BJWL01000179">
    <property type="protein sequence ID" value="GFS33090.1"/>
    <property type="molecule type" value="Genomic_DNA"/>
</dbReference>
<dbReference type="PANTHER" id="PTHR37984:SF5">
    <property type="entry name" value="PROTEIN NYNRIN-LIKE"/>
    <property type="match status" value="1"/>
</dbReference>
<keyword evidence="5" id="KW-0378">Hydrolase</keyword>
<dbReference type="Gene3D" id="4.10.60.10">
    <property type="entry name" value="Zinc finger, CCHC-type"/>
    <property type="match status" value="1"/>
</dbReference>
<dbReference type="Pfam" id="PF00098">
    <property type="entry name" value="zf-CCHC"/>
    <property type="match status" value="1"/>
</dbReference>
<dbReference type="InterPro" id="IPR001584">
    <property type="entry name" value="Integrase_cat-core"/>
</dbReference>
<keyword evidence="6" id="KW-0695">RNA-directed DNA polymerase</keyword>
<dbReference type="InterPro" id="IPR050951">
    <property type="entry name" value="Retrovirus_Pol_polyprotein"/>
</dbReference>
<evidence type="ECO:0000256" key="5">
    <source>
        <dbReference type="ARBA" id="ARBA00022801"/>
    </source>
</evidence>
<dbReference type="InterPro" id="IPR021109">
    <property type="entry name" value="Peptidase_aspartic_dom_sf"/>
</dbReference>
<evidence type="ECO:0000256" key="4">
    <source>
        <dbReference type="ARBA" id="ARBA00022759"/>
    </source>
</evidence>
<reference evidence="12" key="1">
    <citation type="submission" date="2019-07" db="EMBL/GenBank/DDBJ databases">
        <title>De Novo Assembly of kiwifruit Actinidia rufa.</title>
        <authorList>
            <person name="Sugita-Konishi S."/>
            <person name="Sato K."/>
            <person name="Mori E."/>
            <person name="Abe Y."/>
            <person name="Kisaki G."/>
            <person name="Hamano K."/>
            <person name="Suezawa K."/>
            <person name="Otani M."/>
            <person name="Fukuda T."/>
            <person name="Manabe T."/>
            <person name="Gomi K."/>
            <person name="Tabuchi M."/>
            <person name="Akimitsu K."/>
            <person name="Kataoka I."/>
        </authorList>
    </citation>
    <scope>NUCLEOTIDE SEQUENCE [LARGE SCALE GENOMIC DNA]</scope>
    <source>
        <strain evidence="12">cv. Fuchu</strain>
    </source>
</reference>
<dbReference type="Gene3D" id="3.10.20.370">
    <property type="match status" value="1"/>
</dbReference>
<dbReference type="GO" id="GO:0003676">
    <property type="term" value="F:nucleic acid binding"/>
    <property type="evidence" value="ECO:0007669"/>
    <property type="project" value="InterPro"/>
</dbReference>
<evidence type="ECO:0000256" key="6">
    <source>
        <dbReference type="ARBA" id="ARBA00022918"/>
    </source>
</evidence>
<dbReference type="PROSITE" id="PS50994">
    <property type="entry name" value="INTEGRASE"/>
    <property type="match status" value="1"/>
</dbReference>
<feature type="domain" description="Integrase catalytic" evidence="10">
    <location>
        <begin position="645"/>
        <end position="810"/>
    </location>
</feature>
<dbReference type="SUPFAM" id="SSF56672">
    <property type="entry name" value="DNA/RNA polymerases"/>
    <property type="match status" value="1"/>
</dbReference>
<dbReference type="SUPFAM" id="SSF57756">
    <property type="entry name" value="Retrovirus zinc finger-like domains"/>
    <property type="match status" value="1"/>
</dbReference>
<evidence type="ECO:0000256" key="8">
    <source>
        <dbReference type="SAM" id="MobiDB-lite"/>
    </source>
</evidence>
<evidence type="ECO:0000259" key="10">
    <source>
        <dbReference type="PROSITE" id="PS50994"/>
    </source>
</evidence>
<keyword evidence="7" id="KW-0862">Zinc</keyword>
<proteinExistence type="predicted"/>
<keyword evidence="1" id="KW-0808">Transferase</keyword>
<dbReference type="Pfam" id="PF08284">
    <property type="entry name" value="RVP_2"/>
    <property type="match status" value="1"/>
</dbReference>
<dbReference type="InterPro" id="IPR056924">
    <property type="entry name" value="SH3_Tf2-1"/>
</dbReference>
<dbReference type="PANTHER" id="PTHR37984">
    <property type="entry name" value="PROTEIN CBG26694"/>
    <property type="match status" value="1"/>
</dbReference>
<dbReference type="InterPro" id="IPR016197">
    <property type="entry name" value="Chromo-like_dom_sf"/>
</dbReference>
<keyword evidence="3" id="KW-0540">Nuclease</keyword>
<feature type="region of interest" description="Disordered" evidence="8">
    <location>
        <begin position="248"/>
        <end position="272"/>
    </location>
</feature>
<evidence type="ECO:0000313" key="12">
    <source>
        <dbReference type="Proteomes" id="UP000585474"/>
    </source>
</evidence>
<keyword evidence="7" id="KW-0863">Zinc-finger</keyword>
<evidence type="ECO:0000313" key="11">
    <source>
        <dbReference type="EMBL" id="GFS33090.1"/>
    </source>
</evidence>
<gene>
    <name evidence="11" type="ORF">Acr_00g0026320</name>
</gene>
<dbReference type="InterPro" id="IPR036875">
    <property type="entry name" value="Znf_CCHC_sf"/>
</dbReference>
<dbReference type="GO" id="GO:0016787">
    <property type="term" value="F:hydrolase activity"/>
    <property type="evidence" value="ECO:0007669"/>
    <property type="project" value="UniProtKB-KW"/>
</dbReference>
<feature type="domain" description="CCHC-type" evidence="9">
    <location>
        <begin position="230"/>
        <end position="244"/>
    </location>
</feature>
<dbReference type="SUPFAM" id="SSF54160">
    <property type="entry name" value="Chromo domain-like"/>
    <property type="match status" value="1"/>
</dbReference>
<dbReference type="Pfam" id="PF03732">
    <property type="entry name" value="Retrotrans_gag"/>
    <property type="match status" value="1"/>
</dbReference>